<dbReference type="Proteomes" id="UP000033684">
    <property type="component" value="Unassembled WGS sequence"/>
</dbReference>
<gene>
    <name evidence="1" type="ORF">VZ94_00010</name>
</gene>
<organism evidence="1 2">
    <name type="scientific">Methylocucumis oryzae</name>
    <dbReference type="NCBI Taxonomy" id="1632867"/>
    <lineage>
        <taxon>Bacteria</taxon>
        <taxon>Pseudomonadati</taxon>
        <taxon>Pseudomonadota</taxon>
        <taxon>Gammaproteobacteria</taxon>
        <taxon>Methylococcales</taxon>
        <taxon>Methylococcaceae</taxon>
        <taxon>Methylocucumis</taxon>
    </lineage>
</organism>
<sequence length="70" mass="8119">MTVQIHPLKEISNRAQYVLIRELGVVDTLRFLNQFRAGSGDYTKEREELFKDESVKSIVAKIKSQRNINP</sequence>
<dbReference type="AlphaFoldDB" id="A0A0F3IN34"/>
<protein>
    <submittedName>
        <fullName evidence="1">Uncharacterized protein</fullName>
    </submittedName>
</protein>
<reference evidence="2" key="1">
    <citation type="submission" date="2015-03" db="EMBL/GenBank/DDBJ databases">
        <title>Draft genome sequence of a novel methanotroph (Sn10-6) isolated from flooded ricefield rhizosphere in India.</title>
        <authorList>
            <person name="Pandit P.S."/>
            <person name="Pore S.D."/>
            <person name="Arora P."/>
            <person name="Kapse N.G."/>
            <person name="Dhakephalkar P.K."/>
            <person name="Rahalkar M.C."/>
        </authorList>
    </citation>
    <scope>NUCLEOTIDE SEQUENCE [LARGE SCALE GENOMIC DNA]</scope>
    <source>
        <strain evidence="2">Sn10-6</strain>
    </source>
</reference>
<proteinExistence type="predicted"/>
<comment type="caution">
    <text evidence="1">The sequence shown here is derived from an EMBL/GenBank/DDBJ whole genome shotgun (WGS) entry which is preliminary data.</text>
</comment>
<name>A0A0F3IN34_9GAMM</name>
<evidence type="ECO:0000313" key="1">
    <source>
        <dbReference type="EMBL" id="KJV08126.1"/>
    </source>
</evidence>
<dbReference type="RefSeq" id="WP_045777640.1">
    <property type="nucleotide sequence ID" value="NZ_LAJX01000001.1"/>
</dbReference>
<accession>A0A0F3IN34</accession>
<evidence type="ECO:0000313" key="2">
    <source>
        <dbReference type="Proteomes" id="UP000033684"/>
    </source>
</evidence>
<dbReference type="EMBL" id="LAJX01000001">
    <property type="protein sequence ID" value="KJV08126.1"/>
    <property type="molecule type" value="Genomic_DNA"/>
</dbReference>
<reference evidence="1 2" key="2">
    <citation type="journal article" date="2016" name="Microb. Ecol.">
        <title>Genome Characteristics of a Novel Type I Methanotroph (Sn10-6) Isolated from a Flooded Indian Rice Field.</title>
        <authorList>
            <person name="Rahalkar M.C."/>
            <person name="Pandit P.S."/>
            <person name="Dhakephalkar P.K."/>
            <person name="Pore S."/>
            <person name="Arora P."/>
            <person name="Kapse N."/>
        </authorList>
    </citation>
    <scope>NUCLEOTIDE SEQUENCE [LARGE SCALE GENOMIC DNA]</scope>
    <source>
        <strain evidence="1 2">Sn10-6</strain>
    </source>
</reference>
<dbReference type="OrthoDB" id="123228at2"/>
<keyword evidence="2" id="KW-1185">Reference proteome</keyword>